<dbReference type="Gene3D" id="3.60.21.10">
    <property type="match status" value="1"/>
</dbReference>
<dbReference type="VEuPathDB" id="FungiDB:GWK60_I00517"/>
<sequence>MGLRGFIKLFAVFGTLLALFSNLFIYTYPSIHPGRCSWARTKNDKFVDVSLPKGLSTTNKVKITVQNYFNDLFGYTENTEDSAVEDIHFMAFGDPQIKGIFKNTPYNTRLDIFGNDYYLGHIYSMMKKRLKPSHVAVLGDLFSSQWIGDSEFYNRTYRYMDRIFQRDTTEIVNIKENHHDEEGQYKTDWKAWGDQFKEYYENNMTFPFGYSDVYSWNPNQENFLFINISGNHDCGYSGDATYQHMSRYYDMFGKDNYWIEYDTNTDHPWRIVVLNSLLLDGPPLQQEFVDATWEFLYQLFERRFEGNTILLSHVPFYKEEGLCVDGPEFRYYPEVFEREPYKANLLRSQNHLSKETSEKVLNLVFDNDKPGIVLTGHDHEGCETIYNKFKNGTWEATRKPVYEDTLAHIQEVTVRAMMGEFYGNTGLITGHFNKSLKTWEWKFSLCPFAIQHVWWIAKVSALISGFLWSFIVLLN</sequence>
<dbReference type="InterPro" id="IPR033308">
    <property type="entry name" value="PGAP5/Cdc1/Ted1"/>
</dbReference>
<dbReference type="InterPro" id="IPR033307">
    <property type="entry name" value="Ted1_MPase_dom"/>
</dbReference>
<protein>
    <submittedName>
        <fullName evidence="3">Protein TED1</fullName>
    </submittedName>
</protein>
<dbReference type="GO" id="GO:0016020">
    <property type="term" value="C:membrane"/>
    <property type="evidence" value="ECO:0007669"/>
    <property type="project" value="GOC"/>
</dbReference>
<dbReference type="PANTHER" id="PTHR13315:SF1">
    <property type="entry name" value="PROTEIN TED1"/>
    <property type="match status" value="1"/>
</dbReference>
<keyword evidence="2" id="KW-1133">Transmembrane helix</keyword>
<dbReference type="VEuPathDB" id="FungiDB:GW608_I00517"/>
<comment type="caution">
    <text evidence="3">The sequence shown here is derived from an EMBL/GenBank/DDBJ whole genome shotgun (WGS) entry which is preliminary data.</text>
</comment>
<dbReference type="EMBL" id="LLZZ01000169">
    <property type="protein sequence ID" value="KTA96698.1"/>
    <property type="molecule type" value="Genomic_DNA"/>
</dbReference>
<keyword evidence="1 2" id="KW-0472">Membrane</keyword>
<dbReference type="AlphaFoldDB" id="A0A0W0D9R5"/>
<dbReference type="VEuPathDB" id="FungiDB:B1J91_L00979g"/>
<reference evidence="3 4" key="1">
    <citation type="submission" date="2015-10" db="EMBL/GenBank/DDBJ databases">
        <title>Draft genomes sequences of Candida glabrata isolates 1A, 1B, 2A, 2B, 3A and 3B.</title>
        <authorList>
            <person name="Haavelsrud O.E."/>
            <person name="Gaustad P."/>
        </authorList>
    </citation>
    <scope>NUCLEOTIDE SEQUENCE [LARGE SCALE GENOMIC DNA]</scope>
    <source>
        <strain evidence="3">910700640</strain>
    </source>
</reference>
<dbReference type="GO" id="GO:0006506">
    <property type="term" value="P:GPI anchor biosynthetic process"/>
    <property type="evidence" value="ECO:0007669"/>
    <property type="project" value="InterPro"/>
</dbReference>
<dbReference type="PANTHER" id="PTHR13315">
    <property type="entry name" value="METALLO PHOSPHOESTERASE RELATED"/>
    <property type="match status" value="1"/>
</dbReference>
<dbReference type="GO" id="GO:0006888">
    <property type="term" value="P:endoplasmic reticulum to Golgi vesicle-mediated transport"/>
    <property type="evidence" value="ECO:0007669"/>
    <property type="project" value="EnsemblFungi"/>
</dbReference>
<dbReference type="Proteomes" id="UP000054886">
    <property type="component" value="Unassembled WGS sequence"/>
</dbReference>
<feature type="transmembrane region" description="Helical" evidence="2">
    <location>
        <begin position="453"/>
        <end position="474"/>
    </location>
</feature>
<dbReference type="VEuPathDB" id="FungiDB:GVI51_L00759"/>
<dbReference type="InterPro" id="IPR029052">
    <property type="entry name" value="Metallo-depent_PP-like"/>
</dbReference>
<evidence type="ECO:0000313" key="4">
    <source>
        <dbReference type="Proteomes" id="UP000054886"/>
    </source>
</evidence>
<dbReference type="CDD" id="cd08164">
    <property type="entry name" value="MPP_Ted1"/>
    <property type="match status" value="1"/>
</dbReference>
<proteinExistence type="predicted"/>
<evidence type="ECO:0000256" key="2">
    <source>
        <dbReference type="SAM" id="Phobius"/>
    </source>
</evidence>
<accession>A0A0W0D9R5</accession>
<keyword evidence="2" id="KW-0812">Transmembrane</keyword>
<dbReference type="VEuPathDB" id="FungiDB:CAGL0L00979g"/>
<dbReference type="SUPFAM" id="SSF56300">
    <property type="entry name" value="Metallo-dependent phosphatases"/>
    <property type="match status" value="1"/>
</dbReference>
<evidence type="ECO:0000313" key="3">
    <source>
        <dbReference type="EMBL" id="KTA96698.1"/>
    </source>
</evidence>
<gene>
    <name evidence="3" type="ORF">AO440_003826</name>
</gene>
<name>A0A0W0D9R5_CANGB</name>
<dbReference type="GO" id="GO:0005783">
    <property type="term" value="C:endoplasmic reticulum"/>
    <property type="evidence" value="ECO:0007669"/>
    <property type="project" value="TreeGrafter"/>
</dbReference>
<evidence type="ECO:0000256" key="1">
    <source>
        <dbReference type="ARBA" id="ARBA00023136"/>
    </source>
</evidence>
<organism evidence="3 4">
    <name type="scientific">Candida glabrata</name>
    <name type="common">Yeast</name>
    <name type="synonym">Torulopsis glabrata</name>
    <dbReference type="NCBI Taxonomy" id="5478"/>
    <lineage>
        <taxon>Eukaryota</taxon>
        <taxon>Fungi</taxon>
        <taxon>Dikarya</taxon>
        <taxon>Ascomycota</taxon>
        <taxon>Saccharomycotina</taxon>
        <taxon>Saccharomycetes</taxon>
        <taxon>Saccharomycetales</taxon>
        <taxon>Saccharomycetaceae</taxon>
        <taxon>Nakaseomyces</taxon>
    </lineage>
</organism>
<dbReference type="OrthoDB" id="9984693at2759"/>